<dbReference type="SUPFAM" id="SSF58104">
    <property type="entry name" value="Methyl-accepting chemotaxis protein (MCP) signaling domain"/>
    <property type="match status" value="1"/>
</dbReference>
<evidence type="ECO:0008006" key="9">
    <source>
        <dbReference type="Google" id="ProtNLM"/>
    </source>
</evidence>
<dbReference type="GO" id="GO:0007165">
    <property type="term" value="P:signal transduction"/>
    <property type="evidence" value="ECO:0007669"/>
    <property type="project" value="UniProtKB-KW"/>
</dbReference>
<feature type="transmembrane region" description="Helical" evidence="5">
    <location>
        <begin position="99"/>
        <end position="117"/>
    </location>
</feature>
<keyword evidence="4" id="KW-0175">Coiled coil</keyword>
<feature type="domain" description="HAMP" evidence="7">
    <location>
        <begin position="251"/>
        <end position="299"/>
    </location>
</feature>
<feature type="transmembrane region" description="Helical" evidence="5">
    <location>
        <begin position="137"/>
        <end position="159"/>
    </location>
</feature>
<feature type="coiled-coil region" evidence="4">
    <location>
        <begin position="519"/>
        <end position="553"/>
    </location>
</feature>
<evidence type="ECO:0000259" key="6">
    <source>
        <dbReference type="PROSITE" id="PS50111"/>
    </source>
</evidence>
<dbReference type="Pfam" id="PF00015">
    <property type="entry name" value="MCPsignal"/>
    <property type="match status" value="1"/>
</dbReference>
<dbReference type="PANTHER" id="PTHR32089:SF112">
    <property type="entry name" value="LYSOZYME-LIKE PROTEIN-RELATED"/>
    <property type="match status" value="1"/>
</dbReference>
<dbReference type="PANTHER" id="PTHR32089">
    <property type="entry name" value="METHYL-ACCEPTING CHEMOTAXIS PROTEIN MCPB"/>
    <property type="match status" value="1"/>
</dbReference>
<evidence type="ECO:0000256" key="3">
    <source>
        <dbReference type="PROSITE-ProRule" id="PRU00284"/>
    </source>
</evidence>
<evidence type="ECO:0000259" key="7">
    <source>
        <dbReference type="PROSITE" id="PS50885"/>
    </source>
</evidence>
<feature type="transmembrane region" description="Helical" evidence="5">
    <location>
        <begin position="225"/>
        <end position="245"/>
    </location>
</feature>
<dbReference type="InterPro" id="IPR004089">
    <property type="entry name" value="MCPsignal_dom"/>
</dbReference>
<protein>
    <recommendedName>
        <fullName evidence="9">Methyl-accepting chemotaxis protein</fullName>
    </recommendedName>
</protein>
<proteinExistence type="inferred from homology"/>
<dbReference type="InterPro" id="IPR003660">
    <property type="entry name" value="HAMP_dom"/>
</dbReference>
<feature type="domain" description="Methyl-accepting transducer" evidence="6">
    <location>
        <begin position="346"/>
        <end position="575"/>
    </location>
</feature>
<organism evidence="8">
    <name type="scientific">Gracilinema caldarium</name>
    <dbReference type="NCBI Taxonomy" id="215591"/>
    <lineage>
        <taxon>Bacteria</taxon>
        <taxon>Pseudomonadati</taxon>
        <taxon>Spirochaetota</taxon>
        <taxon>Spirochaetia</taxon>
        <taxon>Spirochaetales</taxon>
        <taxon>Breznakiellaceae</taxon>
        <taxon>Gracilinema</taxon>
    </lineage>
</organism>
<feature type="transmembrane region" description="Helical" evidence="5">
    <location>
        <begin position="47"/>
        <end position="66"/>
    </location>
</feature>
<dbReference type="PROSITE" id="PS50885">
    <property type="entry name" value="HAMP"/>
    <property type="match status" value="1"/>
</dbReference>
<sequence>MTLRSMTLRVLAATLLSIYTSIFAYSILLPTLLLQNRDSMFEFWMKMFLVVNLVGPLATILVYFIYKPVSNVLFLKEQNREPSELEIQKAQRAFKSIEGFLFFIGASAYLAGGLLNIGLDLLRGNPIDRIYWTHRIVLAISFGILNGIVTARMVNLAWIEAKHRMNSTTLDNKKKPTSTIIKLGLPLSLLLLVMIIFTTSGVLYYSYRCTQEPDLLAPAVIVPHFLKTFGLLALISIGILIALMVENQAHINHLQQQINSLSQGSMNLTKRVNIISFDDIGYMTASFNRILSQLQDSFRTLKDSEATVLQTGEHTQHLIVNSRSEAEQIKDMINTVEASEKTEETVIKDVVSSFETLTTTIHRTIDKSKEQNNFIVQLSTSLQAMIRSFADMSNQAISAASSFRELTSTIAEGEKGVGELVAANRSMIQANAKIREMTSQIMNISAQSNLLAMNAAIEAAHAGEAGKGFAVVADEVRKLSASSAITARDIDEYVKQILQKNQIVEILNEKTAQVFSGLLVELRKALQGMEHIAEAAQIESRDAEKNLDEISRLVMLTEEMKNDTENIAHTYNQVNERLSSLSAIVIRMSEVNSNMIAGMNRIMNLFAELGSSYSTTFSAIETLDKAIVPYTA</sequence>
<dbReference type="CDD" id="cd06225">
    <property type="entry name" value="HAMP"/>
    <property type="match status" value="1"/>
</dbReference>
<accession>A0A7C3IRS4</accession>
<keyword evidence="1 3" id="KW-0807">Transducer</keyword>
<dbReference type="GO" id="GO:0016020">
    <property type="term" value="C:membrane"/>
    <property type="evidence" value="ECO:0007669"/>
    <property type="project" value="InterPro"/>
</dbReference>
<evidence type="ECO:0000256" key="5">
    <source>
        <dbReference type="SAM" id="Phobius"/>
    </source>
</evidence>
<evidence type="ECO:0000313" key="8">
    <source>
        <dbReference type="EMBL" id="HFH30566.1"/>
    </source>
</evidence>
<reference evidence="8" key="1">
    <citation type="journal article" date="2020" name="mSystems">
        <title>Genome- and Community-Level Interaction Insights into Carbon Utilization and Element Cycling Functions of Hydrothermarchaeota in Hydrothermal Sediment.</title>
        <authorList>
            <person name="Zhou Z."/>
            <person name="Liu Y."/>
            <person name="Xu W."/>
            <person name="Pan J."/>
            <person name="Luo Z.H."/>
            <person name="Li M."/>
        </authorList>
    </citation>
    <scope>NUCLEOTIDE SEQUENCE [LARGE SCALE GENOMIC DNA]</scope>
    <source>
        <strain evidence="8">SpSt-503</strain>
    </source>
</reference>
<comment type="similarity">
    <text evidence="2">Belongs to the methyl-accepting chemotaxis (MCP) protein family.</text>
</comment>
<dbReference type="EMBL" id="DSVL01000426">
    <property type="protein sequence ID" value="HFH30566.1"/>
    <property type="molecule type" value="Genomic_DNA"/>
</dbReference>
<dbReference type="SMART" id="SM00283">
    <property type="entry name" value="MA"/>
    <property type="match status" value="1"/>
</dbReference>
<dbReference type="PROSITE" id="PS50111">
    <property type="entry name" value="CHEMOTAXIS_TRANSDUC_2"/>
    <property type="match status" value="1"/>
</dbReference>
<feature type="transmembrane region" description="Helical" evidence="5">
    <location>
        <begin position="180"/>
        <end position="205"/>
    </location>
</feature>
<dbReference type="AlphaFoldDB" id="A0A7C3IRS4"/>
<name>A0A7C3IRS4_9SPIR</name>
<evidence type="ECO:0000256" key="2">
    <source>
        <dbReference type="ARBA" id="ARBA00029447"/>
    </source>
</evidence>
<evidence type="ECO:0000256" key="4">
    <source>
        <dbReference type="SAM" id="Coils"/>
    </source>
</evidence>
<dbReference type="Gene3D" id="1.10.287.950">
    <property type="entry name" value="Methyl-accepting chemotaxis protein"/>
    <property type="match status" value="1"/>
</dbReference>
<gene>
    <name evidence="8" type="ORF">ENS59_13840</name>
</gene>
<comment type="caution">
    <text evidence="8">The sequence shown here is derived from an EMBL/GenBank/DDBJ whole genome shotgun (WGS) entry which is preliminary data.</text>
</comment>
<dbReference type="Gene3D" id="6.10.340.10">
    <property type="match status" value="1"/>
</dbReference>
<evidence type="ECO:0000256" key="1">
    <source>
        <dbReference type="ARBA" id="ARBA00023224"/>
    </source>
</evidence>
<keyword evidence="5" id="KW-1133">Transmembrane helix</keyword>
<feature type="transmembrane region" description="Helical" evidence="5">
    <location>
        <begin position="7"/>
        <end position="27"/>
    </location>
</feature>
<keyword evidence="5" id="KW-0812">Transmembrane</keyword>
<keyword evidence="5" id="KW-0472">Membrane</keyword>